<dbReference type="Proteomes" id="UP000580861">
    <property type="component" value="Unassembled WGS sequence"/>
</dbReference>
<dbReference type="SUPFAM" id="SSF51735">
    <property type="entry name" value="NAD(P)-binding Rossmann-fold domains"/>
    <property type="match status" value="1"/>
</dbReference>
<sequence length="279" mass="29444">MMILVTGATGNVGSELVELLHRADFPVRALTRDAGKARFPAAVEVVEGDLNRPESLAAAFKGVDKVFLVLPGPGQESEIAAAARSAGVRHVVLISSGAAGTHPELMIGRSSLQAESAVAESGLSWTVLRPGQFASNRKQWIPEIKGGGVVHAPYGDVQLPTVHPADIAAVGFSALTEEGHEGRTYALTGPAPISPREQLAAIGAAIGRELTFQEVTPEQAADQMRRFMPEEMVESLLGLQGGVLTEADTQVLPTVEEVTGRPPRTFARWAEENAGAFRS</sequence>
<dbReference type="Gene3D" id="3.90.25.10">
    <property type="entry name" value="UDP-galactose 4-epimerase, domain 1"/>
    <property type="match status" value="1"/>
</dbReference>
<dbReference type="InterPro" id="IPR036291">
    <property type="entry name" value="NAD(P)-bd_dom_sf"/>
</dbReference>
<accession>A0A841BF15</accession>
<dbReference type="InterPro" id="IPR051604">
    <property type="entry name" value="Ergot_Alk_Oxidoreductase"/>
</dbReference>
<comment type="caution">
    <text evidence="2">The sequence shown here is derived from an EMBL/GenBank/DDBJ whole genome shotgun (WGS) entry which is preliminary data.</text>
</comment>
<dbReference type="Gene3D" id="3.40.50.720">
    <property type="entry name" value="NAD(P)-binding Rossmann-like Domain"/>
    <property type="match status" value="1"/>
</dbReference>
<evidence type="ECO:0000259" key="1">
    <source>
        <dbReference type="Pfam" id="PF13460"/>
    </source>
</evidence>
<dbReference type="RefSeq" id="WP_378317841.1">
    <property type="nucleotide sequence ID" value="NZ_JBHTHS010000011.1"/>
</dbReference>
<dbReference type="AlphaFoldDB" id="A0A841BF15"/>
<gene>
    <name evidence="2" type="ORF">HDA45_007578</name>
</gene>
<organism evidence="2 3">
    <name type="scientific">Amycolatopsis umgeniensis</name>
    <dbReference type="NCBI Taxonomy" id="336628"/>
    <lineage>
        <taxon>Bacteria</taxon>
        <taxon>Bacillati</taxon>
        <taxon>Actinomycetota</taxon>
        <taxon>Actinomycetes</taxon>
        <taxon>Pseudonocardiales</taxon>
        <taxon>Pseudonocardiaceae</taxon>
        <taxon>Amycolatopsis</taxon>
    </lineage>
</organism>
<dbReference type="Pfam" id="PF13460">
    <property type="entry name" value="NAD_binding_10"/>
    <property type="match status" value="1"/>
</dbReference>
<dbReference type="InterPro" id="IPR016040">
    <property type="entry name" value="NAD(P)-bd_dom"/>
</dbReference>
<keyword evidence="3" id="KW-1185">Reference proteome</keyword>
<name>A0A841BF15_9PSEU</name>
<reference evidence="2 3" key="1">
    <citation type="submission" date="2020-08" db="EMBL/GenBank/DDBJ databases">
        <title>Sequencing the genomes of 1000 actinobacteria strains.</title>
        <authorList>
            <person name="Klenk H.-P."/>
        </authorList>
    </citation>
    <scope>NUCLEOTIDE SEQUENCE [LARGE SCALE GENOMIC DNA]</scope>
    <source>
        <strain evidence="2 3">DSM 45272</strain>
    </source>
</reference>
<evidence type="ECO:0000313" key="3">
    <source>
        <dbReference type="Proteomes" id="UP000580861"/>
    </source>
</evidence>
<dbReference type="PANTHER" id="PTHR43162">
    <property type="match status" value="1"/>
</dbReference>
<dbReference type="EMBL" id="JACHMX010000001">
    <property type="protein sequence ID" value="MBB5857491.1"/>
    <property type="molecule type" value="Genomic_DNA"/>
</dbReference>
<evidence type="ECO:0000313" key="2">
    <source>
        <dbReference type="EMBL" id="MBB5857491.1"/>
    </source>
</evidence>
<protein>
    <submittedName>
        <fullName evidence="2">Uncharacterized protein YbjT (DUF2867 family)</fullName>
    </submittedName>
</protein>
<proteinExistence type="predicted"/>
<feature type="domain" description="NAD(P)-binding" evidence="1">
    <location>
        <begin position="7"/>
        <end position="177"/>
    </location>
</feature>
<dbReference type="PANTHER" id="PTHR43162:SF1">
    <property type="entry name" value="PRESTALK A DIFFERENTIATION PROTEIN A"/>
    <property type="match status" value="1"/>
</dbReference>